<dbReference type="Proteomes" id="UP000824176">
    <property type="component" value="Unassembled WGS sequence"/>
</dbReference>
<keyword evidence="9 10" id="KW-0472">Membrane</keyword>
<keyword evidence="4 10" id="KW-1003">Cell membrane</keyword>
<keyword evidence="12" id="KW-0966">Cell projection</keyword>
<evidence type="ECO:0000256" key="6">
    <source>
        <dbReference type="ARBA" id="ARBA00022692"/>
    </source>
</evidence>
<protein>
    <recommendedName>
        <fullName evidence="10">Flagellar protein FliL</fullName>
    </recommendedName>
</protein>
<dbReference type="PANTHER" id="PTHR35091">
    <property type="entry name" value="FLAGELLAR PROTEIN FLIL"/>
    <property type="match status" value="1"/>
</dbReference>
<keyword evidence="12" id="KW-0969">Cilium</keyword>
<evidence type="ECO:0000256" key="2">
    <source>
        <dbReference type="ARBA" id="ARBA00004162"/>
    </source>
</evidence>
<gene>
    <name evidence="12" type="ORF">H9804_02405</name>
</gene>
<keyword evidence="8 10" id="KW-1133">Transmembrane helix</keyword>
<evidence type="ECO:0000256" key="8">
    <source>
        <dbReference type="ARBA" id="ARBA00022989"/>
    </source>
</evidence>
<keyword evidence="6 10" id="KW-0812">Transmembrane</keyword>
<dbReference type="AlphaFoldDB" id="A0A9D2GT71"/>
<feature type="transmembrane region" description="Helical" evidence="10">
    <location>
        <begin position="21"/>
        <end position="43"/>
    </location>
</feature>
<dbReference type="GO" id="GO:0009425">
    <property type="term" value="C:bacterial-type flagellum basal body"/>
    <property type="evidence" value="ECO:0007669"/>
    <property type="project" value="InterPro"/>
</dbReference>
<keyword evidence="7 10" id="KW-0283">Flagellar rotation</keyword>
<evidence type="ECO:0000256" key="1">
    <source>
        <dbReference type="ARBA" id="ARBA00002254"/>
    </source>
</evidence>
<reference evidence="12" key="1">
    <citation type="journal article" date="2021" name="PeerJ">
        <title>Extensive microbial diversity within the chicken gut microbiome revealed by metagenomics and culture.</title>
        <authorList>
            <person name="Gilroy R."/>
            <person name="Ravi A."/>
            <person name="Getino M."/>
            <person name="Pursley I."/>
            <person name="Horton D.L."/>
            <person name="Alikhan N.F."/>
            <person name="Baker D."/>
            <person name="Gharbi K."/>
            <person name="Hall N."/>
            <person name="Watson M."/>
            <person name="Adriaenssens E.M."/>
            <person name="Foster-Nyarko E."/>
            <person name="Jarju S."/>
            <person name="Secka A."/>
            <person name="Antonio M."/>
            <person name="Oren A."/>
            <person name="Chaudhuri R.R."/>
            <person name="La Ragione R."/>
            <person name="Hildebrand F."/>
            <person name="Pallen M.J."/>
        </authorList>
    </citation>
    <scope>NUCLEOTIDE SEQUENCE</scope>
    <source>
        <strain evidence="12">ChiW4-1371</strain>
    </source>
</reference>
<dbReference type="GO" id="GO:0006935">
    <property type="term" value="P:chemotaxis"/>
    <property type="evidence" value="ECO:0007669"/>
    <property type="project" value="UniProtKB-KW"/>
</dbReference>
<dbReference type="GO" id="GO:0005886">
    <property type="term" value="C:plasma membrane"/>
    <property type="evidence" value="ECO:0007669"/>
    <property type="project" value="UniProtKB-SubCell"/>
</dbReference>
<evidence type="ECO:0000313" key="12">
    <source>
        <dbReference type="EMBL" id="HIZ88771.1"/>
    </source>
</evidence>
<dbReference type="EMBL" id="DXAQ01000034">
    <property type="protein sequence ID" value="HIZ88771.1"/>
    <property type="molecule type" value="Genomic_DNA"/>
</dbReference>
<reference evidence="12" key="2">
    <citation type="submission" date="2021-04" db="EMBL/GenBank/DDBJ databases">
        <authorList>
            <person name="Gilroy R."/>
        </authorList>
    </citation>
    <scope>NUCLEOTIDE SEQUENCE</scope>
    <source>
        <strain evidence="12">ChiW4-1371</strain>
    </source>
</reference>
<dbReference type="InterPro" id="IPR005503">
    <property type="entry name" value="FliL"/>
</dbReference>
<dbReference type="Pfam" id="PF03748">
    <property type="entry name" value="FliL"/>
    <property type="match status" value="1"/>
</dbReference>
<evidence type="ECO:0000256" key="4">
    <source>
        <dbReference type="ARBA" id="ARBA00022475"/>
    </source>
</evidence>
<dbReference type="PANTHER" id="PTHR35091:SF2">
    <property type="entry name" value="FLAGELLAR PROTEIN FLIL"/>
    <property type="match status" value="1"/>
</dbReference>
<evidence type="ECO:0000256" key="3">
    <source>
        <dbReference type="ARBA" id="ARBA00008281"/>
    </source>
</evidence>
<evidence type="ECO:0000256" key="9">
    <source>
        <dbReference type="ARBA" id="ARBA00023136"/>
    </source>
</evidence>
<comment type="function">
    <text evidence="1 10">Controls the rotational direction of flagella during chemotaxis.</text>
</comment>
<accession>A0A9D2GT71</accession>
<keyword evidence="5 10" id="KW-0145">Chemotaxis</keyword>
<dbReference type="GO" id="GO:0071978">
    <property type="term" value="P:bacterial-type flagellum-dependent swarming motility"/>
    <property type="evidence" value="ECO:0007669"/>
    <property type="project" value="TreeGrafter"/>
</dbReference>
<comment type="caution">
    <text evidence="12">The sequence shown here is derived from an EMBL/GenBank/DDBJ whole genome shotgun (WGS) entry which is preliminary data.</text>
</comment>
<evidence type="ECO:0000256" key="5">
    <source>
        <dbReference type="ARBA" id="ARBA00022500"/>
    </source>
</evidence>
<feature type="region of interest" description="Disordered" evidence="11">
    <location>
        <begin position="55"/>
        <end position="75"/>
    </location>
</feature>
<comment type="similarity">
    <text evidence="3 10">Belongs to the FliL family.</text>
</comment>
<keyword evidence="12" id="KW-0282">Flagellum</keyword>
<sequence length="201" mass="21819">MAEENENGEQQAKKKPSKLKFIILGLIILILLVVILVVVYTLVLAPKDENTDQAAAQTQAAQAQMPVQTPQAAAPMPMPAPAPAMGGGMDMAVSNAEMGQIYPIPAMNVNLADPTGITYLSVSLALEFDPKNADLNAEIEAKMPRIEDMLITVLSSKAYEEISTSQGKINLKNEFLRRINSMLAKGRLYNVYITSFVVQRG</sequence>
<proteinExistence type="inferred from homology"/>
<evidence type="ECO:0000256" key="10">
    <source>
        <dbReference type="RuleBase" id="RU364125"/>
    </source>
</evidence>
<comment type="subcellular location">
    <subcellularLocation>
        <location evidence="2">Cell membrane</location>
        <topology evidence="2">Single-pass membrane protein</topology>
    </subcellularLocation>
</comment>
<evidence type="ECO:0000256" key="7">
    <source>
        <dbReference type="ARBA" id="ARBA00022779"/>
    </source>
</evidence>
<organism evidence="12 13">
    <name type="scientific">Candidatus Mucispirillum faecigallinarum</name>
    <dbReference type="NCBI Taxonomy" id="2838699"/>
    <lineage>
        <taxon>Bacteria</taxon>
        <taxon>Pseudomonadati</taxon>
        <taxon>Deferribacterota</taxon>
        <taxon>Deferribacteres</taxon>
        <taxon>Deferribacterales</taxon>
        <taxon>Mucispirillaceae</taxon>
        <taxon>Mucispirillum</taxon>
    </lineage>
</organism>
<name>A0A9D2GT71_9BACT</name>
<evidence type="ECO:0000313" key="13">
    <source>
        <dbReference type="Proteomes" id="UP000824176"/>
    </source>
</evidence>
<evidence type="ECO:0000256" key="11">
    <source>
        <dbReference type="SAM" id="MobiDB-lite"/>
    </source>
</evidence>